<gene>
    <name evidence="1" type="ORF">GCM10010448_68510</name>
</gene>
<accession>A0ABP6M4B0</accession>
<dbReference type="Proteomes" id="UP001501532">
    <property type="component" value="Unassembled WGS sequence"/>
</dbReference>
<proteinExistence type="predicted"/>
<evidence type="ECO:0000313" key="1">
    <source>
        <dbReference type="EMBL" id="GAA3076561.1"/>
    </source>
</evidence>
<reference evidence="2" key="1">
    <citation type="journal article" date="2019" name="Int. J. Syst. Evol. Microbiol.">
        <title>The Global Catalogue of Microorganisms (GCM) 10K type strain sequencing project: providing services to taxonomists for standard genome sequencing and annotation.</title>
        <authorList>
            <consortium name="The Broad Institute Genomics Platform"/>
            <consortium name="The Broad Institute Genome Sequencing Center for Infectious Disease"/>
            <person name="Wu L."/>
            <person name="Ma J."/>
        </authorList>
    </citation>
    <scope>NUCLEOTIDE SEQUENCE [LARGE SCALE GENOMIC DNA]</scope>
    <source>
        <strain evidence="2">JCM 9091</strain>
    </source>
</reference>
<protein>
    <submittedName>
        <fullName evidence="1">Uncharacterized protein</fullName>
    </submittedName>
</protein>
<evidence type="ECO:0000313" key="2">
    <source>
        <dbReference type="Proteomes" id="UP001501532"/>
    </source>
</evidence>
<dbReference type="EMBL" id="BAAAUF010000090">
    <property type="protein sequence ID" value="GAA3076561.1"/>
    <property type="molecule type" value="Genomic_DNA"/>
</dbReference>
<comment type="caution">
    <text evidence="1">The sequence shown here is derived from an EMBL/GenBank/DDBJ whole genome shotgun (WGS) entry which is preliminary data.</text>
</comment>
<sequence>MTLRPGRLRKQAFALFPKVPGVILLPNAPGVTLLPEAPGVTLFPMDPPIPAVPHCTNVRHVTDVPRFPRTGHGFPSGASDAGSCQV</sequence>
<keyword evidence="2" id="KW-1185">Reference proteome</keyword>
<organism evidence="1 2">
    <name type="scientific">Streptomyces glomeratus</name>
    <dbReference type="NCBI Taxonomy" id="284452"/>
    <lineage>
        <taxon>Bacteria</taxon>
        <taxon>Bacillati</taxon>
        <taxon>Actinomycetota</taxon>
        <taxon>Actinomycetes</taxon>
        <taxon>Kitasatosporales</taxon>
        <taxon>Streptomycetaceae</taxon>
        <taxon>Streptomyces</taxon>
    </lineage>
</organism>
<name>A0ABP6M4B0_9ACTN</name>